<dbReference type="GO" id="GO:0005777">
    <property type="term" value="C:peroxisome"/>
    <property type="evidence" value="ECO:0007669"/>
    <property type="project" value="UniProtKB-SubCell"/>
</dbReference>
<evidence type="ECO:0000313" key="7">
    <source>
        <dbReference type="EMBL" id="KYN33710.1"/>
    </source>
</evidence>
<comment type="subcellular location">
    <subcellularLocation>
        <location evidence="1">Peroxisome</location>
    </subcellularLocation>
</comment>
<keyword evidence="7" id="KW-0503">Monooxygenase</keyword>
<dbReference type="Gene3D" id="3.30.300.30">
    <property type="match status" value="3"/>
</dbReference>
<dbReference type="PANTHER" id="PTHR24096">
    <property type="entry name" value="LONG-CHAIN-FATTY-ACID--COA LIGASE"/>
    <property type="match status" value="1"/>
</dbReference>
<dbReference type="InterPro" id="IPR045851">
    <property type="entry name" value="AMP-bd_C_sf"/>
</dbReference>
<reference evidence="7 8" key="1">
    <citation type="submission" date="2016-03" db="EMBL/GenBank/DDBJ databases">
        <title>Trachymyrmex septentrionalis WGS genome.</title>
        <authorList>
            <person name="Nygaard S."/>
            <person name="Hu H."/>
            <person name="Boomsma J."/>
            <person name="Zhang G."/>
        </authorList>
    </citation>
    <scope>NUCLEOTIDE SEQUENCE [LARGE SCALE GENOMIC DNA]</scope>
    <source>
        <strain evidence="7">Tsep2-gDNA-1</strain>
        <tissue evidence="7">Whole body</tissue>
    </source>
</reference>
<gene>
    <name evidence="7" type="ORF">ALC56_11968</name>
</gene>
<feature type="domain" description="AMP-dependent synthetase/ligase" evidence="5">
    <location>
        <begin position="3"/>
        <end position="222"/>
    </location>
</feature>
<proteinExistence type="inferred from homology"/>
<dbReference type="SUPFAM" id="SSF56801">
    <property type="entry name" value="Acetyl-CoA synthetase-like"/>
    <property type="match status" value="4"/>
</dbReference>
<feature type="domain" description="AMP-dependent synthetase/ligase" evidence="5">
    <location>
        <begin position="929"/>
        <end position="1277"/>
    </location>
</feature>
<dbReference type="InterPro" id="IPR000873">
    <property type="entry name" value="AMP-dep_synth/lig_dom"/>
</dbReference>
<dbReference type="InterPro" id="IPR025110">
    <property type="entry name" value="AMP-bd_C"/>
</dbReference>
<sequence length="1909" mass="212803">MTEKSVKCALWLREQAVQPGDIIGICTHNHLESYVPLLAALYINAISNPWDNELSPMTAHYFLLLTRPKIVFVNAESAKCLEQVIKENNLNTKLVVFGELVGFEDASLTSILRSQDDTGINEFECVKLSSPDHVATIVCSSGTSGLPKGTEISHASMINYMAHVKIHDLREHVSMWTPSMRWYCGLFIIIKAILDCSKRIIIPDCDEIEEICRFIEKYEARMTDYGGLCARQTKYSKPGSCGFVCETGRLKVVDPDTGKVLGVNKTGEIWAKSSYMINGYYNNPEATKNAIDSDGWLHTGDLGYYDDDGEIFLVDRMSEFINYRAIKISPAEIEVLIQQHPAVLEVAVMAVPHDVEEEHAMAFIAKVPGKEIEIVSGKQSTYAEMKEQSIKCALWLRKHGIQKGDKVGIWTGNHIDTYVPVFASLYVAAVICPWDEKVSKTSARYCLSLTSPKLIFADADSVENLVEAAKEENLEVEVIVIGSLTGFVSLTDILQDQVNPSEINEFRCTIVDNLHDIAMICASSGTTGMPKGAELSYVSLYNSITTIEEVHIINEVVLSMPTIRWHYGLILMFELVMSNAKWIITSAEVAFKDETEICKIIQDYGVTWLGADISFPYILFKYNILQKYPMPSLKKLVVTGAPFLKKIQETVAKMMPHTQILNCYGLTDAGGLCVSQAKNSKLGSCGFVTKGIKIKVVDEQTGQALGPNKTGELCIKSEFIMNGYHKNPEETKNIIDSNGWLHTKDIMYYDEEGEIYFVSRLSDFINYRSIKLSPAEIEGILEIHPSILNAAVVPIPHETDIEHPMAFIQKVIGKEVTEKELHDLVANNLPDYCKLIGGIKFVDKLPRLTTGKIDRKQLKLLAKTSNIILCQKLQKLHYHDAVREFRIEDNILTGKEIPINREPVNMSEVLLKTLKSKPNCIGQVDALSGEQDTYADMSERSIKCALWLQKQGVKPGDIIGLCCDNDMNAIIIMLGTMYTGAISNPWDNDLSPMTARYFLSLTSPKIVFAMPSLVPILEEAAKKLQINMKIVVSHKLNGYTSVEDILSGHDINEIIEFKCAKISSPDDVALISLSSGTTGMPKGTEISHSSLYNCLLPEKVTELEGHTCLWTHTLRWHYGVQLAFHAILAYSTKILAPCSIILNDDDEAICRFIEKYRVTWFSTEPGMLIRFYKSDLLKKYKLLTLKEIMSTGANLGKEHCLALAKKLPHVFIATGYGSTDSAADVTVMIKGCKPGSIGFVAPNVRIKVTDVETGKTLGANQNGELRLKLPCIMNGYYKRPEETKRAFDSDGWLLSGDIGYYDNDGNVFLIDRISEFILFHGINISTAEIENVLKTHPAVSQVAVIGIPHEIAGQHPKAVVSRMPHKTVTEEELHDLVAKNLPEYCELREESKLKVKIKDNILLGPEYPIHRESVNIAETILQTLKSKPDCIGQIDAVTDKQTTFAEMSERSIKCALWLKKQGVKSGDIISVCTDNNLDAIIVLLGIMYLNGKCNTWDHQFSLMTARNFLSMMSPTIIFTIPLSAANLTEAAKELKMNVKIVVFGKLDGYESIDDILKGHNNHEIFEFKCTPISNPDEVGIIVLTSGTTGMPKCTELSHSSIHNCLLSVNIVETKAHVCIFTPTIRWQYGIMLAFKNILTNSTRIIVPDCAVDDNTSNMYKFIKKYRVTCLTTDPFILIEMVKTNILEKYQLTTLKIIVTTGSIFSREYQEALIKKLPNALIKNSYGSTDAGGTLSSQNKHSKPGSVGFPLSNVQIKVTDIQTEEILGINKVGELRIKVPYVMNGWLRSGDLGFYDNDGEIFITGRISDFILFRAINVLPTEIEAVLQTHPAVFQVKVIGMPHEIDEQHPLAIVSIVPGKTVTEQELISLVETNLPDHCRIRAGVKFVDELPRTATGKIAKRQLQSMFIN</sequence>
<feature type="domain" description="AMP-binding enzyme C-terminal" evidence="6">
    <location>
        <begin position="776"/>
        <end position="852"/>
    </location>
</feature>
<dbReference type="GO" id="GO:0004497">
    <property type="term" value="F:monooxygenase activity"/>
    <property type="evidence" value="ECO:0007669"/>
    <property type="project" value="UniProtKB-KW"/>
</dbReference>
<evidence type="ECO:0000256" key="4">
    <source>
        <dbReference type="ARBA" id="ARBA00023140"/>
    </source>
</evidence>
<feature type="domain" description="AMP-binding enzyme C-terminal" evidence="6">
    <location>
        <begin position="1328"/>
        <end position="1387"/>
    </location>
</feature>
<dbReference type="Pfam" id="PF00501">
    <property type="entry name" value="AMP-binding"/>
    <property type="match status" value="4"/>
</dbReference>
<dbReference type="InterPro" id="IPR042099">
    <property type="entry name" value="ANL_N_sf"/>
</dbReference>
<evidence type="ECO:0000259" key="5">
    <source>
        <dbReference type="Pfam" id="PF00501"/>
    </source>
</evidence>
<name>A0A195EZI3_9HYME</name>
<accession>A0A195EZI3</accession>
<feature type="domain" description="AMP-binding enzyme C-terminal" evidence="6">
    <location>
        <begin position="1821"/>
        <end position="1897"/>
    </location>
</feature>
<keyword evidence="7" id="KW-0560">Oxidoreductase</keyword>
<evidence type="ECO:0000256" key="3">
    <source>
        <dbReference type="ARBA" id="ARBA00022598"/>
    </source>
</evidence>
<dbReference type="STRING" id="34720.A0A195EZI3"/>
<organism evidence="7 8">
    <name type="scientific">Trachymyrmex septentrionalis</name>
    <dbReference type="NCBI Taxonomy" id="34720"/>
    <lineage>
        <taxon>Eukaryota</taxon>
        <taxon>Metazoa</taxon>
        <taxon>Ecdysozoa</taxon>
        <taxon>Arthropoda</taxon>
        <taxon>Hexapoda</taxon>
        <taxon>Insecta</taxon>
        <taxon>Pterygota</taxon>
        <taxon>Neoptera</taxon>
        <taxon>Endopterygota</taxon>
        <taxon>Hymenoptera</taxon>
        <taxon>Apocrita</taxon>
        <taxon>Aculeata</taxon>
        <taxon>Formicoidea</taxon>
        <taxon>Formicidae</taxon>
        <taxon>Myrmicinae</taxon>
        <taxon>Trachymyrmex</taxon>
    </lineage>
</organism>
<dbReference type="GO" id="GO:0016405">
    <property type="term" value="F:CoA-ligase activity"/>
    <property type="evidence" value="ECO:0007669"/>
    <property type="project" value="TreeGrafter"/>
</dbReference>
<protein>
    <submittedName>
        <fullName evidence="7">Luciferin 4-monooxygenase</fullName>
    </submittedName>
</protein>
<comment type="similarity">
    <text evidence="2">Belongs to the ATP-dependent AMP-binding enzyme family.</text>
</comment>
<dbReference type="EMBL" id="KQ981897">
    <property type="protein sequence ID" value="KYN33710.1"/>
    <property type="molecule type" value="Genomic_DNA"/>
</dbReference>
<feature type="domain" description="AMP-dependent synthetase/ligase" evidence="5">
    <location>
        <begin position="366"/>
        <end position="725"/>
    </location>
</feature>
<feature type="domain" description="AMP-dependent synthetase/ligase" evidence="5">
    <location>
        <begin position="1438"/>
        <end position="1785"/>
    </location>
</feature>
<keyword evidence="8" id="KW-1185">Reference proteome</keyword>
<keyword evidence="4" id="KW-0576">Peroxisome</keyword>
<evidence type="ECO:0000259" key="6">
    <source>
        <dbReference type="Pfam" id="PF13193"/>
    </source>
</evidence>
<dbReference type="Pfam" id="PF13193">
    <property type="entry name" value="AMP-binding_C"/>
    <property type="match status" value="3"/>
</dbReference>
<dbReference type="InterPro" id="IPR020845">
    <property type="entry name" value="AMP-binding_CS"/>
</dbReference>
<dbReference type="Gene3D" id="3.40.50.12780">
    <property type="entry name" value="N-terminal domain of ligase-like"/>
    <property type="match status" value="5"/>
</dbReference>
<evidence type="ECO:0000256" key="1">
    <source>
        <dbReference type="ARBA" id="ARBA00004275"/>
    </source>
</evidence>
<evidence type="ECO:0000313" key="8">
    <source>
        <dbReference type="Proteomes" id="UP000078541"/>
    </source>
</evidence>
<dbReference type="Proteomes" id="UP000078541">
    <property type="component" value="Unassembled WGS sequence"/>
</dbReference>
<dbReference type="PROSITE" id="PS00455">
    <property type="entry name" value="AMP_BINDING"/>
    <property type="match status" value="4"/>
</dbReference>
<evidence type="ECO:0000256" key="2">
    <source>
        <dbReference type="ARBA" id="ARBA00006432"/>
    </source>
</evidence>
<dbReference type="PANTHER" id="PTHR24096:SF149">
    <property type="entry name" value="AMP-BINDING DOMAIN-CONTAINING PROTEIN-RELATED"/>
    <property type="match status" value="1"/>
</dbReference>
<keyword evidence="3" id="KW-0436">Ligase</keyword>